<comment type="function">
    <text evidence="6">TAFs are components of the transcription factor IID (TFIID) complex that is essential for mediating regulation of RNA polymerase transcription.</text>
</comment>
<dbReference type="CDD" id="cd08045">
    <property type="entry name" value="HFD_TAF4"/>
    <property type="match status" value="1"/>
</dbReference>
<feature type="compositionally biased region" description="Polar residues" evidence="7">
    <location>
        <begin position="394"/>
        <end position="427"/>
    </location>
</feature>
<dbReference type="GO" id="GO:0005669">
    <property type="term" value="C:transcription factor TFIID complex"/>
    <property type="evidence" value="ECO:0007669"/>
    <property type="project" value="InterPro"/>
</dbReference>
<evidence type="ECO:0000259" key="8">
    <source>
        <dbReference type="PROSITE" id="PS51879"/>
    </source>
</evidence>
<dbReference type="Pfam" id="PF12174">
    <property type="entry name" value="RST"/>
    <property type="match status" value="1"/>
</dbReference>
<feature type="domain" description="RST" evidence="8">
    <location>
        <begin position="155"/>
        <end position="226"/>
    </location>
</feature>
<accession>A0A9R1B156</accession>
<keyword evidence="4" id="KW-0804">Transcription</keyword>
<dbReference type="Gramene" id="TRITD6Av1G155640.6">
    <property type="protein sequence ID" value="TRITD6Av1G155640.6"/>
    <property type="gene ID" value="TRITD6Av1G155640"/>
</dbReference>
<dbReference type="InterPro" id="IPR022003">
    <property type="entry name" value="RST"/>
</dbReference>
<comment type="similarity">
    <text evidence="2">Belongs to the TAF4 family.</text>
</comment>
<evidence type="ECO:0000256" key="2">
    <source>
        <dbReference type="ARBA" id="ARBA00006178"/>
    </source>
</evidence>
<feature type="compositionally biased region" description="Polar residues" evidence="7">
    <location>
        <begin position="56"/>
        <end position="78"/>
    </location>
</feature>
<dbReference type="PANTHER" id="PTHR15138">
    <property type="entry name" value="TRANSCRIPTION INITIATION FACTOR TFIID SUBUNIT 4"/>
    <property type="match status" value="1"/>
</dbReference>
<feature type="compositionally biased region" description="Basic and acidic residues" evidence="7">
    <location>
        <begin position="650"/>
        <end position="674"/>
    </location>
</feature>
<proteinExistence type="inferred from homology"/>
<dbReference type="Pfam" id="PF05236">
    <property type="entry name" value="TAF4"/>
    <property type="match status" value="1"/>
</dbReference>
<dbReference type="GO" id="GO:0046982">
    <property type="term" value="F:protein heterodimerization activity"/>
    <property type="evidence" value="ECO:0007669"/>
    <property type="project" value="InterPro"/>
</dbReference>
<feature type="compositionally biased region" description="Polar residues" evidence="7">
    <location>
        <begin position="268"/>
        <end position="286"/>
    </location>
</feature>
<keyword evidence="5" id="KW-0539">Nucleus</keyword>
<evidence type="ECO:0000313" key="10">
    <source>
        <dbReference type="Proteomes" id="UP000324705"/>
    </source>
</evidence>
<dbReference type="AlphaFoldDB" id="A0A9R1B156"/>
<feature type="compositionally biased region" description="Basic and acidic residues" evidence="7">
    <location>
        <begin position="622"/>
        <end position="642"/>
    </location>
</feature>
<feature type="compositionally biased region" description="Polar residues" evidence="7">
    <location>
        <begin position="444"/>
        <end position="458"/>
    </location>
</feature>
<dbReference type="GO" id="GO:0016251">
    <property type="term" value="F:RNA polymerase II general transcription initiation factor activity"/>
    <property type="evidence" value="ECO:0007669"/>
    <property type="project" value="TreeGrafter"/>
</dbReference>
<keyword evidence="3" id="KW-0805">Transcription regulation</keyword>
<dbReference type="InterPro" id="IPR007900">
    <property type="entry name" value="TAF4_C"/>
</dbReference>
<dbReference type="PROSITE" id="PS51879">
    <property type="entry name" value="RST"/>
    <property type="match status" value="1"/>
</dbReference>
<comment type="subcellular location">
    <subcellularLocation>
        <location evidence="1">Nucleus</location>
    </subcellularLocation>
</comment>
<dbReference type="InterPro" id="IPR045144">
    <property type="entry name" value="TAF4"/>
</dbReference>
<organism evidence="9 10">
    <name type="scientific">Triticum turgidum subsp. durum</name>
    <name type="common">Durum wheat</name>
    <name type="synonym">Triticum durum</name>
    <dbReference type="NCBI Taxonomy" id="4567"/>
    <lineage>
        <taxon>Eukaryota</taxon>
        <taxon>Viridiplantae</taxon>
        <taxon>Streptophyta</taxon>
        <taxon>Embryophyta</taxon>
        <taxon>Tracheophyta</taxon>
        <taxon>Spermatophyta</taxon>
        <taxon>Magnoliopsida</taxon>
        <taxon>Liliopsida</taxon>
        <taxon>Poales</taxon>
        <taxon>Poaceae</taxon>
        <taxon>BOP clade</taxon>
        <taxon>Pooideae</taxon>
        <taxon>Triticodae</taxon>
        <taxon>Triticeae</taxon>
        <taxon>Triticinae</taxon>
        <taxon>Triticum</taxon>
    </lineage>
</organism>
<dbReference type="GO" id="GO:0003677">
    <property type="term" value="F:DNA binding"/>
    <property type="evidence" value="ECO:0007669"/>
    <property type="project" value="TreeGrafter"/>
</dbReference>
<evidence type="ECO:0000256" key="4">
    <source>
        <dbReference type="ARBA" id="ARBA00023163"/>
    </source>
</evidence>
<sequence>MSSPPPEAVGDAGAPSSSGTLPQDISDVSKSTVGQLQAADQEASSQSSQQAGQPHMNPSYQLSQPKLETGVSENENFIQQEEHHYQPEQEQPRCENQVQQAETNSFQLAEKGTDYVGQQSLTGSMVDVAQPSGDQQHVNPVVGQQAPHGAQETRKRGYQPSIPFNMLIPILQAHLDRDKDMQLQSVWAKLRRNEVHKDDFLRVIRNIVGDQMLKQAAHKVFAQMQAQAQRNNNQGNANQHPSSSLASTAASGSAKLPDQLVRMPTPPNQGHKSQGSSSPQNFVPLSGTQMQSSMHYFAHDNSIQKPDVKGVHAVPNRPPGMSLPIPLQTSNKQLQPTEIQQASQQLYGTTNTPQSYPRPTSGSMPLRPQSQAPETRPPFHPHGRIPAKIGTVPTHPTMQQNASARPMQQNKDIKNNAYNPSANTKQGSEPAGKARQVGPGGPSAKSQGKQAAPKTSTPPAARTKKSGGQKKSLETAGSAPPPSKRQKTAGAFQEQSIDQLNDVTAVSGVNLREEEEQLLSAPKEESAATEAARRIVQEEEENLFLQKGPLLKKLAEIVLKSNLKNADADVGRCLSMCVEERLRRFISTLIRVSKQRTDAEKTGHRLVITSDVGRQILQMNQKAKEEWDKKQAETDKNKKQTEDGSSGGAELEKEKEESRPKNAKPNKEEDDKMRTTAANVAARQAVGGSDMFSKWQLMAEQAKQKRAPAPRPSHASGKGSAERSEASKRSHLAAFGTGGTERQGKGSFANRHSHGPQRTVSVKDVICVLEREPQMTKSRLIYRLYERLPGESTTD</sequence>
<feature type="compositionally biased region" description="Polar residues" evidence="7">
    <location>
        <begin position="15"/>
        <end position="34"/>
    </location>
</feature>
<feature type="compositionally biased region" description="Low complexity" evidence="7">
    <location>
        <begin position="35"/>
        <end position="53"/>
    </location>
</feature>
<evidence type="ECO:0000256" key="3">
    <source>
        <dbReference type="ARBA" id="ARBA00023015"/>
    </source>
</evidence>
<keyword evidence="10" id="KW-1185">Reference proteome</keyword>
<dbReference type="GO" id="GO:0006367">
    <property type="term" value="P:transcription initiation at RNA polymerase II promoter"/>
    <property type="evidence" value="ECO:0007669"/>
    <property type="project" value="TreeGrafter"/>
</dbReference>
<gene>
    <name evidence="9" type="ORF">TRITD_6Av1G155640</name>
</gene>
<feature type="region of interest" description="Disordered" evidence="7">
    <location>
        <begin position="229"/>
        <end position="286"/>
    </location>
</feature>
<evidence type="ECO:0000256" key="5">
    <source>
        <dbReference type="ARBA" id="ARBA00023242"/>
    </source>
</evidence>
<evidence type="ECO:0000313" key="9">
    <source>
        <dbReference type="EMBL" id="VAI47639.1"/>
    </source>
</evidence>
<feature type="compositionally biased region" description="Low complexity" evidence="7">
    <location>
        <begin position="229"/>
        <end position="254"/>
    </location>
</feature>
<feature type="region of interest" description="Disordered" evidence="7">
    <location>
        <begin position="346"/>
        <end position="492"/>
    </location>
</feature>
<dbReference type="Proteomes" id="UP000324705">
    <property type="component" value="Chromosome 6A"/>
</dbReference>
<dbReference type="EMBL" id="LT934121">
    <property type="protein sequence ID" value="VAI47639.1"/>
    <property type="molecule type" value="Genomic_DNA"/>
</dbReference>
<reference evidence="9 10" key="1">
    <citation type="submission" date="2017-09" db="EMBL/GenBank/DDBJ databases">
        <authorList>
            <consortium name="International Durum Wheat Genome Sequencing Consortium (IDWGSC)"/>
            <person name="Milanesi L."/>
        </authorList>
    </citation>
    <scope>NUCLEOTIDE SEQUENCE [LARGE SCALE GENOMIC DNA]</scope>
    <source>
        <strain evidence="10">cv. Svevo</strain>
    </source>
</reference>
<dbReference type="InterPro" id="IPR009072">
    <property type="entry name" value="Histone-fold"/>
</dbReference>
<feature type="region of interest" description="Disordered" evidence="7">
    <location>
        <begin position="1"/>
        <end position="101"/>
    </location>
</feature>
<evidence type="ECO:0000256" key="7">
    <source>
        <dbReference type="SAM" id="MobiDB-lite"/>
    </source>
</evidence>
<feature type="region of interest" description="Disordered" evidence="7">
    <location>
        <begin position="621"/>
        <end position="674"/>
    </location>
</feature>
<name>A0A9R1B156_TRITD</name>
<dbReference type="FunFam" id="1.10.20.10:FF:000015">
    <property type="entry name" value="Transcription initiation factor TFIID subunit 4B"/>
    <property type="match status" value="1"/>
</dbReference>
<evidence type="ECO:0000256" key="6">
    <source>
        <dbReference type="ARBA" id="ARBA00058775"/>
    </source>
</evidence>
<evidence type="ECO:0000256" key="1">
    <source>
        <dbReference type="ARBA" id="ARBA00004123"/>
    </source>
</evidence>
<feature type="region of interest" description="Disordered" evidence="7">
    <location>
        <begin position="698"/>
        <end position="758"/>
    </location>
</feature>
<feature type="compositionally biased region" description="Polar residues" evidence="7">
    <location>
        <begin position="346"/>
        <end position="373"/>
    </location>
</feature>
<protein>
    <recommendedName>
        <fullName evidence="8">RST domain-containing protein</fullName>
    </recommendedName>
</protein>
<dbReference type="PANTHER" id="PTHR15138:SF14">
    <property type="entry name" value="TRANSCRIPTION INITIATION FACTOR TFIID SUBUNIT 4"/>
    <property type="match status" value="1"/>
</dbReference>
<dbReference type="Gene3D" id="1.10.20.10">
    <property type="entry name" value="Histone, subunit A"/>
    <property type="match status" value="1"/>
</dbReference>
<feature type="compositionally biased region" description="Basic and acidic residues" evidence="7">
    <location>
        <begin position="80"/>
        <end position="93"/>
    </location>
</feature>